<feature type="zinc finger region" description="C3H1-type" evidence="4">
    <location>
        <begin position="499"/>
        <end position="526"/>
    </location>
</feature>
<dbReference type="Pfam" id="PF24766">
    <property type="entry name" value="DUF7699"/>
    <property type="match status" value="1"/>
</dbReference>
<feature type="domain" description="C3H1-type" evidence="6">
    <location>
        <begin position="499"/>
        <end position="526"/>
    </location>
</feature>
<evidence type="ECO:0000256" key="1">
    <source>
        <dbReference type="ARBA" id="ARBA00022723"/>
    </source>
</evidence>
<feature type="compositionally biased region" description="Polar residues" evidence="5">
    <location>
        <begin position="1"/>
        <end position="11"/>
    </location>
</feature>
<dbReference type="EMBL" id="JADFTS010000003">
    <property type="protein sequence ID" value="KAF9616113.1"/>
    <property type="molecule type" value="Genomic_DNA"/>
</dbReference>
<proteinExistence type="predicted"/>
<organism evidence="8 9">
    <name type="scientific">Coptis chinensis</name>
    <dbReference type="NCBI Taxonomy" id="261450"/>
    <lineage>
        <taxon>Eukaryota</taxon>
        <taxon>Viridiplantae</taxon>
        <taxon>Streptophyta</taxon>
        <taxon>Embryophyta</taxon>
        <taxon>Tracheophyta</taxon>
        <taxon>Spermatophyta</taxon>
        <taxon>Magnoliopsida</taxon>
        <taxon>Ranunculales</taxon>
        <taxon>Ranunculaceae</taxon>
        <taxon>Coptidoideae</taxon>
        <taxon>Coptis</taxon>
    </lineage>
</organism>
<keyword evidence="9" id="KW-1185">Reference proteome</keyword>
<dbReference type="InterPro" id="IPR000571">
    <property type="entry name" value="Znf_CCCH"/>
</dbReference>
<protein>
    <submittedName>
        <fullName evidence="8">Uncharacterized protein</fullName>
    </submittedName>
</protein>
<evidence type="ECO:0000256" key="4">
    <source>
        <dbReference type="PROSITE-ProRule" id="PRU00723"/>
    </source>
</evidence>
<evidence type="ECO:0000256" key="5">
    <source>
        <dbReference type="SAM" id="MobiDB-lite"/>
    </source>
</evidence>
<dbReference type="InterPro" id="IPR036361">
    <property type="entry name" value="SAP_dom_sf"/>
</dbReference>
<evidence type="ECO:0000256" key="3">
    <source>
        <dbReference type="ARBA" id="ARBA00022833"/>
    </source>
</evidence>
<dbReference type="InterPro" id="IPR041367">
    <property type="entry name" value="Znf-CCCH_4"/>
</dbReference>
<reference evidence="8 9" key="1">
    <citation type="submission" date="2020-10" db="EMBL/GenBank/DDBJ databases">
        <title>The Coptis chinensis genome and diversification of protoberbering-type alkaloids.</title>
        <authorList>
            <person name="Wang B."/>
            <person name="Shu S."/>
            <person name="Song C."/>
            <person name="Liu Y."/>
        </authorList>
    </citation>
    <scope>NUCLEOTIDE SEQUENCE [LARGE SCALE GENOMIC DNA]</scope>
    <source>
        <strain evidence="8">HL-2020</strain>
        <tissue evidence="8">Leaf</tissue>
    </source>
</reference>
<dbReference type="Gene3D" id="1.10.720.30">
    <property type="entry name" value="SAP domain"/>
    <property type="match status" value="1"/>
</dbReference>
<feature type="domain" description="SAP" evidence="7">
    <location>
        <begin position="101"/>
        <end position="135"/>
    </location>
</feature>
<keyword evidence="3 4" id="KW-0862">Zinc</keyword>
<evidence type="ECO:0000259" key="7">
    <source>
        <dbReference type="PROSITE" id="PS50800"/>
    </source>
</evidence>
<dbReference type="PROSITE" id="PS50800">
    <property type="entry name" value="SAP"/>
    <property type="match status" value="1"/>
</dbReference>
<feature type="region of interest" description="Disordered" evidence="5">
    <location>
        <begin position="1"/>
        <end position="43"/>
    </location>
</feature>
<dbReference type="GO" id="GO:0008270">
    <property type="term" value="F:zinc ion binding"/>
    <property type="evidence" value="ECO:0007669"/>
    <property type="project" value="UniProtKB-KW"/>
</dbReference>
<evidence type="ECO:0000259" key="6">
    <source>
        <dbReference type="PROSITE" id="PS50103"/>
    </source>
</evidence>
<dbReference type="InterPro" id="IPR056116">
    <property type="entry name" value="DUF7699"/>
</dbReference>
<dbReference type="PROSITE" id="PS50103">
    <property type="entry name" value="ZF_C3H1"/>
    <property type="match status" value="1"/>
</dbReference>
<dbReference type="Proteomes" id="UP000631114">
    <property type="component" value="Unassembled WGS sequence"/>
</dbReference>
<sequence>MTMARSKSQLLNKEDVQEEYFTTKNEDLSTTEEDDSDDDPTFDILEKTRSSLSKLSLKKSQSQSRTSKFNDSANNKRKLDFEEVKTPELDEVDKKSFENVEKMIKVDQCKVYLRKHGLRLTGNKNVLIERIREHPGIVNGEGEQKYPALSFVLNCKGDACTGDVVMFEQNVYEMYNIASRSASGPPCGTRIVAGRIVKESYGAAKQQHTFTIEVLWSKGEKPIPPFHPLLIKGRNLYRLKTMRQKWTDELERSKVLLEKHSRGSFARSSRETRVQEKELKKIRKEQRFVRNTCITMHKENQHPHPIPLKPNSSQEQPVISQRQQKPVESTMQPNRILTGIKQQPSFMPQPSQIKPKPAESIMQPKRILTEISQQPKFMPQPSQIKPKPVESIMQPKRILTEISQQPKFMPQPSQIKPQMNSLVQKTYAPENIVKIQNTDVSWKWWGNINEVEKQANTVKDHQSYAQSWPSHVQAYPSGPVNKQALTNLNSPPRSPSRHPMQEQHCRFYARGWCYNGDNCKFLHEYRREQSFNSPPRSPLHLNHGKFNQCHNPNGYVRKQSSTSLNMPPRSPKRQQHCWQYAVGGRCSYGDNSQIPAYGCYDAYELSIL</sequence>
<gene>
    <name evidence="8" type="ORF">IFM89_028579</name>
</gene>
<dbReference type="AlphaFoldDB" id="A0A835IGF7"/>
<dbReference type="SMART" id="SM00513">
    <property type="entry name" value="SAP"/>
    <property type="match status" value="1"/>
</dbReference>
<dbReference type="PANTHER" id="PTHR35323">
    <property type="entry name" value="SAP DOMAIN-CONTAINING PROTEIN"/>
    <property type="match status" value="1"/>
</dbReference>
<dbReference type="Pfam" id="PF18044">
    <property type="entry name" value="zf-CCCH_4"/>
    <property type="match status" value="1"/>
</dbReference>
<dbReference type="Pfam" id="PF02037">
    <property type="entry name" value="SAP"/>
    <property type="match status" value="1"/>
</dbReference>
<dbReference type="PANTHER" id="PTHR35323:SF5">
    <property type="entry name" value="ZINC FINGER CCCH DOMAIN-CONTAINING PROTEIN 62"/>
    <property type="match status" value="1"/>
</dbReference>
<accession>A0A835IGF7</accession>
<dbReference type="SUPFAM" id="SSF90229">
    <property type="entry name" value="CCCH zinc finger"/>
    <property type="match status" value="1"/>
</dbReference>
<comment type="caution">
    <text evidence="8">The sequence shown here is derived from an EMBL/GenBank/DDBJ whole genome shotgun (WGS) entry which is preliminary data.</text>
</comment>
<keyword evidence="1 4" id="KW-0479">Metal-binding</keyword>
<evidence type="ECO:0000313" key="9">
    <source>
        <dbReference type="Proteomes" id="UP000631114"/>
    </source>
</evidence>
<keyword evidence="2 4" id="KW-0863">Zinc-finger</keyword>
<dbReference type="OrthoDB" id="690722at2759"/>
<dbReference type="InterPro" id="IPR003034">
    <property type="entry name" value="SAP_dom"/>
</dbReference>
<name>A0A835IGF7_9MAGN</name>
<evidence type="ECO:0000256" key="2">
    <source>
        <dbReference type="ARBA" id="ARBA00022771"/>
    </source>
</evidence>
<dbReference type="Gene3D" id="3.30.1370.210">
    <property type="match status" value="1"/>
</dbReference>
<feature type="compositionally biased region" description="Acidic residues" evidence="5">
    <location>
        <begin position="29"/>
        <end position="41"/>
    </location>
</feature>
<evidence type="ECO:0000313" key="8">
    <source>
        <dbReference type="EMBL" id="KAF9616113.1"/>
    </source>
</evidence>
<dbReference type="InterPro" id="IPR036855">
    <property type="entry name" value="Znf_CCCH_sf"/>
</dbReference>